<dbReference type="InterPro" id="IPR002649">
    <property type="entry name" value="tRNA_m1G_MeTrfase_TrmD"/>
</dbReference>
<dbReference type="KEGG" id="lrs:PX52LOC_05164"/>
<dbReference type="SUPFAM" id="SSF75217">
    <property type="entry name" value="alpha/beta knot"/>
    <property type="match status" value="1"/>
</dbReference>
<dbReference type="EC" id="2.1.1.228" evidence="5 15"/>
<dbReference type="GO" id="GO:0002939">
    <property type="term" value="P:tRNA N1-guanine methylation"/>
    <property type="evidence" value="ECO:0007669"/>
    <property type="project" value="TreeGrafter"/>
</dbReference>
<evidence type="ECO:0000313" key="19">
    <source>
        <dbReference type="EMBL" id="QEL18150.1"/>
    </source>
</evidence>
<comment type="function">
    <text evidence="1 15 17">Specifically methylates guanosine-37 in various tRNAs.</text>
</comment>
<accession>A0A5C1AH63</accession>
<name>A0A5C1AH63_9BACT</name>
<evidence type="ECO:0000256" key="6">
    <source>
        <dbReference type="ARBA" id="ARBA00014679"/>
    </source>
</evidence>
<evidence type="ECO:0000256" key="5">
    <source>
        <dbReference type="ARBA" id="ARBA00012807"/>
    </source>
</evidence>
<evidence type="ECO:0000256" key="1">
    <source>
        <dbReference type="ARBA" id="ARBA00002634"/>
    </source>
</evidence>
<evidence type="ECO:0000256" key="15">
    <source>
        <dbReference type="HAMAP-Rule" id="MF_00605"/>
    </source>
</evidence>
<dbReference type="PANTHER" id="PTHR46417">
    <property type="entry name" value="TRNA (GUANINE-N(1)-)-METHYLTRANSFERASE"/>
    <property type="match status" value="1"/>
</dbReference>
<comment type="similarity">
    <text evidence="3 15 17">Belongs to the RNA methyltransferase TrmD family.</text>
</comment>
<evidence type="ECO:0000256" key="10">
    <source>
        <dbReference type="ARBA" id="ARBA00022691"/>
    </source>
</evidence>
<dbReference type="CDD" id="cd18080">
    <property type="entry name" value="TrmD-like"/>
    <property type="match status" value="1"/>
</dbReference>
<comment type="subcellular location">
    <subcellularLocation>
        <location evidence="2 15 17">Cytoplasm</location>
    </subcellularLocation>
</comment>
<keyword evidence="11 15" id="KW-0819">tRNA processing</keyword>
<dbReference type="NCBIfam" id="TIGR00088">
    <property type="entry name" value="trmD"/>
    <property type="match status" value="1"/>
</dbReference>
<evidence type="ECO:0000256" key="17">
    <source>
        <dbReference type="RuleBase" id="RU003464"/>
    </source>
</evidence>
<evidence type="ECO:0000256" key="3">
    <source>
        <dbReference type="ARBA" id="ARBA00007630"/>
    </source>
</evidence>
<keyword evidence="8 15" id="KW-0489">Methyltransferase</keyword>
<gene>
    <name evidence="15" type="primary">trmD</name>
    <name evidence="19" type="ORF">PX52LOC_05164</name>
</gene>
<keyword evidence="7 15" id="KW-0963">Cytoplasm</keyword>
<reference evidence="20" key="1">
    <citation type="submission" date="2019-08" db="EMBL/GenBank/DDBJ databases">
        <title>Limnoglobus roseus gen. nov., sp. nov., a novel freshwater planctomycete with a giant genome from the family Gemmataceae.</title>
        <authorList>
            <person name="Kulichevskaya I.S."/>
            <person name="Naumoff D.G."/>
            <person name="Miroshnikov K."/>
            <person name="Ivanova A."/>
            <person name="Philippov D.A."/>
            <person name="Hakobyan A."/>
            <person name="Rijpstra I.C."/>
            <person name="Sinninghe Damste J.S."/>
            <person name="Liesack W."/>
            <person name="Dedysh S.N."/>
        </authorList>
    </citation>
    <scope>NUCLEOTIDE SEQUENCE [LARGE SCALE GENOMIC DNA]</scope>
    <source>
        <strain evidence="20">PX52</strain>
    </source>
</reference>
<evidence type="ECO:0000256" key="2">
    <source>
        <dbReference type="ARBA" id="ARBA00004496"/>
    </source>
</evidence>
<protein>
    <recommendedName>
        <fullName evidence="6 15">tRNA (guanine-N(1)-)-methyltransferase</fullName>
        <ecNumber evidence="5 15">2.1.1.228</ecNumber>
    </recommendedName>
    <alternativeName>
        <fullName evidence="12 15">M1G-methyltransferase</fullName>
    </alternativeName>
    <alternativeName>
        <fullName evidence="13 15">tRNA [GM37] methyltransferase</fullName>
    </alternativeName>
</protein>
<dbReference type="InterPro" id="IPR023148">
    <property type="entry name" value="tRNA_m1G_MeTrfase_C_sf"/>
</dbReference>
<dbReference type="PIRSF" id="PIRSF000386">
    <property type="entry name" value="tRNA_mtase"/>
    <property type="match status" value="1"/>
</dbReference>
<keyword evidence="9 15" id="KW-0808">Transferase</keyword>
<evidence type="ECO:0000313" key="20">
    <source>
        <dbReference type="Proteomes" id="UP000324974"/>
    </source>
</evidence>
<comment type="catalytic activity">
    <reaction evidence="14 15 17">
        <text>guanosine(37) in tRNA + S-adenosyl-L-methionine = N(1)-methylguanosine(37) in tRNA + S-adenosyl-L-homocysteine + H(+)</text>
        <dbReference type="Rhea" id="RHEA:36899"/>
        <dbReference type="Rhea" id="RHEA-COMP:10145"/>
        <dbReference type="Rhea" id="RHEA-COMP:10147"/>
        <dbReference type="ChEBI" id="CHEBI:15378"/>
        <dbReference type="ChEBI" id="CHEBI:57856"/>
        <dbReference type="ChEBI" id="CHEBI:59789"/>
        <dbReference type="ChEBI" id="CHEBI:73542"/>
        <dbReference type="ChEBI" id="CHEBI:74269"/>
        <dbReference type="EC" id="2.1.1.228"/>
    </reaction>
</comment>
<evidence type="ECO:0000256" key="11">
    <source>
        <dbReference type="ARBA" id="ARBA00022694"/>
    </source>
</evidence>
<comment type="subunit">
    <text evidence="4 15 17">Homodimer.</text>
</comment>
<evidence type="ECO:0000256" key="13">
    <source>
        <dbReference type="ARBA" id="ARBA00033392"/>
    </source>
</evidence>
<dbReference type="Pfam" id="PF01746">
    <property type="entry name" value="tRNA_m1G_MT"/>
    <property type="match status" value="1"/>
</dbReference>
<proteinExistence type="inferred from homology"/>
<dbReference type="FunFam" id="3.40.1280.10:FF:000001">
    <property type="entry name" value="tRNA (guanine-N(1)-)-methyltransferase"/>
    <property type="match status" value="1"/>
</dbReference>
<dbReference type="EMBL" id="CP042425">
    <property type="protein sequence ID" value="QEL18150.1"/>
    <property type="molecule type" value="Genomic_DNA"/>
</dbReference>
<dbReference type="InterPro" id="IPR016009">
    <property type="entry name" value="tRNA_MeTrfase_TRMD/TRM10"/>
</dbReference>
<organism evidence="19 20">
    <name type="scientific">Limnoglobus roseus</name>
    <dbReference type="NCBI Taxonomy" id="2598579"/>
    <lineage>
        <taxon>Bacteria</taxon>
        <taxon>Pseudomonadati</taxon>
        <taxon>Planctomycetota</taxon>
        <taxon>Planctomycetia</taxon>
        <taxon>Gemmatales</taxon>
        <taxon>Gemmataceae</taxon>
        <taxon>Limnoglobus</taxon>
    </lineage>
</organism>
<feature type="binding site" evidence="15 16">
    <location>
        <position position="114"/>
    </location>
    <ligand>
        <name>S-adenosyl-L-methionine</name>
        <dbReference type="ChEBI" id="CHEBI:59789"/>
    </ligand>
</feature>
<dbReference type="InterPro" id="IPR029026">
    <property type="entry name" value="tRNA_m1G_MTases_N"/>
</dbReference>
<dbReference type="NCBIfam" id="NF000648">
    <property type="entry name" value="PRK00026.1"/>
    <property type="match status" value="1"/>
</dbReference>
<dbReference type="Gene3D" id="3.40.1280.10">
    <property type="match status" value="1"/>
</dbReference>
<sequence length="223" mass="25077">MIRFDVLTLFPDIFASYTGQSLLKLAIQAGLVQINLWNIRDWTADKHHRVDDRPYGGGPGMVMMAQPVIDAVDAVQMKAETPGRLVMMTPTGRRLTQRVVEELATEPRLLLLCGRYEGFDDRIRQILQPTELSVGDFVCNGGEVPAMVVIDTVIRLIPGVLGDEQSAADDSHNETGRLEFPQYTRPRNFRGLDVPEVLLGGNHQAIAKWRDEQSRQRSHEETK</sequence>
<feature type="domain" description="tRNA methyltransferase TRMD/TRM10-type" evidence="18">
    <location>
        <begin position="2"/>
        <end position="220"/>
    </location>
</feature>
<dbReference type="Proteomes" id="UP000324974">
    <property type="component" value="Chromosome"/>
</dbReference>
<keyword evidence="20" id="KW-1185">Reference proteome</keyword>
<dbReference type="AlphaFoldDB" id="A0A5C1AH63"/>
<dbReference type="GO" id="GO:0052906">
    <property type="term" value="F:tRNA (guanine(37)-N1)-methyltransferase activity"/>
    <property type="evidence" value="ECO:0007669"/>
    <property type="project" value="UniProtKB-UniRule"/>
</dbReference>
<dbReference type="InterPro" id="IPR029028">
    <property type="entry name" value="Alpha/beta_knot_MTases"/>
</dbReference>
<dbReference type="PANTHER" id="PTHR46417:SF1">
    <property type="entry name" value="TRNA (GUANINE-N(1)-)-METHYLTRANSFERASE"/>
    <property type="match status" value="1"/>
</dbReference>
<evidence type="ECO:0000256" key="4">
    <source>
        <dbReference type="ARBA" id="ARBA00011738"/>
    </source>
</evidence>
<keyword evidence="10 15" id="KW-0949">S-adenosyl-L-methionine</keyword>
<evidence type="ECO:0000259" key="18">
    <source>
        <dbReference type="Pfam" id="PF01746"/>
    </source>
</evidence>
<dbReference type="HAMAP" id="MF_00605">
    <property type="entry name" value="TrmD"/>
    <property type="match status" value="1"/>
</dbReference>
<evidence type="ECO:0000256" key="16">
    <source>
        <dbReference type="PIRSR" id="PIRSR000386-1"/>
    </source>
</evidence>
<evidence type="ECO:0000256" key="8">
    <source>
        <dbReference type="ARBA" id="ARBA00022603"/>
    </source>
</evidence>
<evidence type="ECO:0000256" key="9">
    <source>
        <dbReference type="ARBA" id="ARBA00022679"/>
    </source>
</evidence>
<dbReference type="GO" id="GO:0005829">
    <property type="term" value="C:cytosol"/>
    <property type="evidence" value="ECO:0007669"/>
    <property type="project" value="TreeGrafter"/>
</dbReference>
<evidence type="ECO:0000256" key="7">
    <source>
        <dbReference type="ARBA" id="ARBA00022490"/>
    </source>
</evidence>
<evidence type="ECO:0000256" key="14">
    <source>
        <dbReference type="ARBA" id="ARBA00047783"/>
    </source>
</evidence>
<comment type="caution">
    <text evidence="15">Lacks conserved residue(s) required for the propagation of feature annotation.</text>
</comment>
<evidence type="ECO:0000256" key="12">
    <source>
        <dbReference type="ARBA" id="ARBA00029736"/>
    </source>
</evidence>
<dbReference type="Gene3D" id="1.10.1270.20">
    <property type="entry name" value="tRNA(m1g37)methyltransferase, domain 2"/>
    <property type="match status" value="1"/>
</dbReference>